<keyword evidence="2" id="KW-0812">Transmembrane</keyword>
<feature type="compositionally biased region" description="Low complexity" evidence="1">
    <location>
        <begin position="109"/>
        <end position="123"/>
    </location>
</feature>
<protein>
    <recommendedName>
        <fullName evidence="5">Amino acid transporter</fullName>
    </recommendedName>
</protein>
<dbReference type="AlphaFoldDB" id="A0A142JSW8"/>
<evidence type="ECO:0000313" key="4">
    <source>
        <dbReference type="Proteomes" id="UP000075238"/>
    </source>
</evidence>
<reference evidence="3 4" key="1">
    <citation type="submission" date="2016-03" db="EMBL/GenBank/DDBJ databases">
        <title>Complete genome sequence of a novel chlorpyrifos degrading bacterium, Cupriavidus nantongensis sp. X1.</title>
        <authorList>
            <person name="Fang L."/>
        </authorList>
    </citation>
    <scope>NUCLEOTIDE SEQUENCE [LARGE SCALE GENOMIC DNA]</scope>
    <source>
        <strain evidence="3 4">X1</strain>
    </source>
</reference>
<sequence>MDQWLEAAQWPAMVVTVLATWLVGSRSITRRRAGFWVFLASNVLWIAWGWHGDAHALIVLQLALIAMNLRGMREARKAWRAASQHAFAAAGAARGQPLSLDQSGMRRMPGANAQPPAGAGSER</sequence>
<feature type="region of interest" description="Disordered" evidence="1">
    <location>
        <begin position="89"/>
        <end position="123"/>
    </location>
</feature>
<feature type="transmembrane region" description="Helical" evidence="2">
    <location>
        <begin position="56"/>
        <end position="72"/>
    </location>
</feature>
<dbReference type="Proteomes" id="UP000075238">
    <property type="component" value="Chromosome 2"/>
</dbReference>
<accession>A0A142JSW8</accession>
<organism evidence="3 4">
    <name type="scientific">Cupriavidus nantongensis</name>
    <dbReference type="NCBI Taxonomy" id="1796606"/>
    <lineage>
        <taxon>Bacteria</taxon>
        <taxon>Pseudomonadati</taxon>
        <taxon>Pseudomonadota</taxon>
        <taxon>Betaproteobacteria</taxon>
        <taxon>Burkholderiales</taxon>
        <taxon>Burkholderiaceae</taxon>
        <taxon>Cupriavidus</taxon>
    </lineage>
</organism>
<name>A0A142JSW8_9BURK</name>
<evidence type="ECO:0000256" key="1">
    <source>
        <dbReference type="SAM" id="MobiDB-lite"/>
    </source>
</evidence>
<keyword evidence="2" id="KW-1133">Transmembrane helix</keyword>
<keyword evidence="2" id="KW-0472">Membrane</keyword>
<feature type="transmembrane region" description="Helical" evidence="2">
    <location>
        <begin position="7"/>
        <end position="24"/>
    </location>
</feature>
<evidence type="ECO:0000256" key="2">
    <source>
        <dbReference type="SAM" id="Phobius"/>
    </source>
</evidence>
<keyword evidence="4" id="KW-1185">Reference proteome</keyword>
<feature type="transmembrane region" description="Helical" evidence="2">
    <location>
        <begin position="33"/>
        <end position="50"/>
    </location>
</feature>
<dbReference type="OrthoDB" id="8549575at2"/>
<proteinExistence type="predicted"/>
<evidence type="ECO:0000313" key="3">
    <source>
        <dbReference type="EMBL" id="AMR81180.1"/>
    </source>
</evidence>
<dbReference type="STRING" id="1796606.A2G96_25585"/>
<dbReference type="EMBL" id="CP014845">
    <property type="protein sequence ID" value="AMR81180.1"/>
    <property type="molecule type" value="Genomic_DNA"/>
</dbReference>
<dbReference type="RefSeq" id="WP_062802995.1">
    <property type="nucleotide sequence ID" value="NZ_CP014845.1"/>
</dbReference>
<gene>
    <name evidence="3" type="ORF">A2G96_25585</name>
</gene>
<evidence type="ECO:0008006" key="5">
    <source>
        <dbReference type="Google" id="ProtNLM"/>
    </source>
</evidence>
<dbReference type="KEGG" id="cnan:A2G96_25585"/>